<name>A0AAD5PDL3_9FUNG</name>
<dbReference type="GO" id="GO:0006325">
    <property type="term" value="P:chromatin organization"/>
    <property type="evidence" value="ECO:0007669"/>
    <property type="project" value="UniProtKB-KW"/>
</dbReference>
<keyword evidence="11" id="KW-0156">Chromatin regulator</keyword>
<reference evidence="19" key="2">
    <citation type="submission" date="2023-02" db="EMBL/GenBank/DDBJ databases">
        <authorList>
            <consortium name="DOE Joint Genome Institute"/>
            <person name="Mondo S.J."/>
            <person name="Chang Y."/>
            <person name="Wang Y."/>
            <person name="Ahrendt S."/>
            <person name="Andreopoulos W."/>
            <person name="Barry K."/>
            <person name="Beard J."/>
            <person name="Benny G.L."/>
            <person name="Blankenship S."/>
            <person name="Bonito G."/>
            <person name="Cuomo C."/>
            <person name="Desiro A."/>
            <person name="Gervers K.A."/>
            <person name="Hundley H."/>
            <person name="Kuo A."/>
            <person name="LaButti K."/>
            <person name="Lang B.F."/>
            <person name="Lipzen A."/>
            <person name="O'Donnell K."/>
            <person name="Pangilinan J."/>
            <person name="Reynolds N."/>
            <person name="Sandor L."/>
            <person name="Smith M.W."/>
            <person name="Tsang A."/>
            <person name="Grigoriev I.V."/>
            <person name="Stajich J.E."/>
            <person name="Spatafora J.W."/>
        </authorList>
    </citation>
    <scope>NUCLEOTIDE SEQUENCE</scope>
    <source>
        <strain evidence="19">RSA 2281</strain>
    </source>
</reference>
<proteinExistence type="inferred from homology"/>
<evidence type="ECO:0000256" key="11">
    <source>
        <dbReference type="ARBA" id="ARBA00022853"/>
    </source>
</evidence>
<dbReference type="GO" id="GO:0006915">
    <property type="term" value="P:apoptotic process"/>
    <property type="evidence" value="ECO:0007669"/>
    <property type="project" value="UniProtKB-KW"/>
</dbReference>
<feature type="region of interest" description="Disordered" evidence="18">
    <location>
        <begin position="170"/>
        <end position="189"/>
    </location>
</feature>
<dbReference type="AlphaFoldDB" id="A0AAD5PDL3"/>
<evidence type="ECO:0000313" key="20">
    <source>
        <dbReference type="Proteomes" id="UP001209540"/>
    </source>
</evidence>
<dbReference type="GO" id="GO:0005737">
    <property type="term" value="C:cytoplasm"/>
    <property type="evidence" value="ECO:0007669"/>
    <property type="project" value="UniProtKB-SubCell"/>
</dbReference>
<organism evidence="19 20">
    <name type="scientific">Phascolomyces articulosus</name>
    <dbReference type="NCBI Taxonomy" id="60185"/>
    <lineage>
        <taxon>Eukaryota</taxon>
        <taxon>Fungi</taxon>
        <taxon>Fungi incertae sedis</taxon>
        <taxon>Mucoromycota</taxon>
        <taxon>Mucoromycotina</taxon>
        <taxon>Mucoromycetes</taxon>
        <taxon>Mucorales</taxon>
        <taxon>Lichtheimiaceae</taxon>
        <taxon>Phascolomyces</taxon>
    </lineage>
</organism>
<dbReference type="GO" id="GO:0006302">
    <property type="term" value="P:double-strand break repair"/>
    <property type="evidence" value="ECO:0007669"/>
    <property type="project" value="TreeGrafter"/>
</dbReference>
<dbReference type="Proteomes" id="UP001209540">
    <property type="component" value="Unassembled WGS sequence"/>
</dbReference>
<dbReference type="EMBL" id="JAIXMP010000015">
    <property type="protein sequence ID" value="KAI9261488.1"/>
    <property type="molecule type" value="Genomic_DNA"/>
</dbReference>
<dbReference type="GO" id="GO:0051301">
    <property type="term" value="P:cell division"/>
    <property type="evidence" value="ECO:0007669"/>
    <property type="project" value="UniProtKB-KW"/>
</dbReference>
<evidence type="ECO:0000256" key="14">
    <source>
        <dbReference type="ARBA" id="ARBA00023306"/>
    </source>
</evidence>
<keyword evidence="20" id="KW-1185">Reference proteome</keyword>
<evidence type="ECO:0000313" key="19">
    <source>
        <dbReference type="EMBL" id="KAI9261488.1"/>
    </source>
</evidence>
<keyword evidence="5" id="KW-0132">Cell division</keyword>
<evidence type="ECO:0000256" key="8">
    <source>
        <dbReference type="ARBA" id="ARBA00022763"/>
    </source>
</evidence>
<keyword evidence="7" id="KW-0677">Repeat</keyword>
<evidence type="ECO:0000256" key="4">
    <source>
        <dbReference type="ARBA" id="ARBA00022490"/>
    </source>
</evidence>
<evidence type="ECO:0000256" key="10">
    <source>
        <dbReference type="ARBA" id="ARBA00022786"/>
    </source>
</evidence>
<evidence type="ECO:0000256" key="9">
    <source>
        <dbReference type="ARBA" id="ARBA00022776"/>
    </source>
</evidence>
<keyword evidence="10" id="KW-0833">Ubl conjugation pathway</keyword>
<evidence type="ECO:0000256" key="1">
    <source>
        <dbReference type="ARBA" id="ARBA00004123"/>
    </source>
</evidence>
<evidence type="ECO:0000256" key="13">
    <source>
        <dbReference type="ARBA" id="ARBA00023242"/>
    </source>
</evidence>
<evidence type="ECO:0000256" key="7">
    <source>
        <dbReference type="ARBA" id="ARBA00022737"/>
    </source>
</evidence>
<comment type="caution">
    <text evidence="19">The sequence shown here is derived from an EMBL/GenBank/DDBJ whole genome shotgun (WGS) entry which is preliminary data.</text>
</comment>
<reference evidence="19" key="1">
    <citation type="journal article" date="2022" name="IScience">
        <title>Evolution of zygomycete secretomes and the origins of terrestrial fungal ecologies.</title>
        <authorList>
            <person name="Chang Y."/>
            <person name="Wang Y."/>
            <person name="Mondo S."/>
            <person name="Ahrendt S."/>
            <person name="Andreopoulos W."/>
            <person name="Barry K."/>
            <person name="Beard J."/>
            <person name="Benny G.L."/>
            <person name="Blankenship S."/>
            <person name="Bonito G."/>
            <person name="Cuomo C."/>
            <person name="Desiro A."/>
            <person name="Gervers K.A."/>
            <person name="Hundley H."/>
            <person name="Kuo A."/>
            <person name="LaButti K."/>
            <person name="Lang B.F."/>
            <person name="Lipzen A."/>
            <person name="O'Donnell K."/>
            <person name="Pangilinan J."/>
            <person name="Reynolds N."/>
            <person name="Sandor L."/>
            <person name="Smith M.E."/>
            <person name="Tsang A."/>
            <person name="Grigoriev I.V."/>
            <person name="Stajich J.E."/>
            <person name="Spatafora J.W."/>
        </authorList>
    </citation>
    <scope>NUCLEOTIDE SEQUENCE</scope>
    <source>
        <strain evidence="19">RSA 2281</strain>
    </source>
</reference>
<protein>
    <recommendedName>
        <fullName evidence="3">BRISC and BRCA1-A complex member 2</fullName>
    </recommendedName>
    <alternativeName>
        <fullName evidence="16">BRCA1-A complex subunit BRE</fullName>
    </alternativeName>
    <alternativeName>
        <fullName evidence="17">BRCA1/BRCA2-containing complex subunit 45</fullName>
    </alternativeName>
</protein>
<accession>A0AAD5PDL3</accession>
<evidence type="ECO:0000256" key="12">
    <source>
        <dbReference type="ARBA" id="ARBA00023204"/>
    </source>
</evidence>
<dbReference type="PANTHER" id="PTHR15189:SF7">
    <property type="entry name" value="BRISC AND BRCA1-A COMPLEX MEMBER 2"/>
    <property type="match status" value="1"/>
</dbReference>
<keyword evidence="13" id="KW-0539">Nucleus</keyword>
<evidence type="ECO:0000256" key="2">
    <source>
        <dbReference type="ARBA" id="ARBA00004496"/>
    </source>
</evidence>
<keyword evidence="14" id="KW-0131">Cell cycle</keyword>
<evidence type="ECO:0000256" key="17">
    <source>
        <dbReference type="ARBA" id="ARBA00032630"/>
    </source>
</evidence>
<keyword evidence="6" id="KW-0053">Apoptosis</keyword>
<comment type="similarity">
    <text evidence="15">Belongs to the BABAM2 family.</text>
</comment>
<dbReference type="GO" id="GO:0070552">
    <property type="term" value="C:BRISC complex"/>
    <property type="evidence" value="ECO:0007669"/>
    <property type="project" value="InterPro"/>
</dbReference>
<evidence type="ECO:0000256" key="16">
    <source>
        <dbReference type="ARBA" id="ARBA00032491"/>
    </source>
</evidence>
<dbReference type="InterPro" id="IPR010358">
    <property type="entry name" value="BRE"/>
</dbReference>
<evidence type="ECO:0000256" key="15">
    <source>
        <dbReference type="ARBA" id="ARBA00025766"/>
    </source>
</evidence>
<evidence type="ECO:0000256" key="18">
    <source>
        <dbReference type="SAM" id="MobiDB-lite"/>
    </source>
</evidence>
<keyword evidence="8" id="KW-0227">DNA damage</keyword>
<keyword evidence="12" id="KW-0234">DNA repair</keyword>
<dbReference type="PANTHER" id="PTHR15189">
    <property type="entry name" value="BRISC AND BRCA1-A COMPLEX MEMBER 2"/>
    <property type="match status" value="1"/>
</dbReference>
<evidence type="ECO:0000256" key="6">
    <source>
        <dbReference type="ARBA" id="ARBA00022703"/>
    </source>
</evidence>
<comment type="subcellular location">
    <subcellularLocation>
        <location evidence="2">Cytoplasm</location>
    </subcellularLocation>
    <subcellularLocation>
        <location evidence="1">Nucleus</location>
    </subcellularLocation>
</comment>
<gene>
    <name evidence="19" type="ORF">BDA99DRAFT_77516</name>
</gene>
<keyword evidence="9" id="KW-0498">Mitosis</keyword>
<evidence type="ECO:0000256" key="3">
    <source>
        <dbReference type="ARBA" id="ARBA00019438"/>
    </source>
</evidence>
<sequence length="359" mass="41502">MDENRYSMLQVALKYLDENRISGVHIFSGQTSDPYYGQGKSRHYDRLDISFSYQGDRAEVPCQIVFDSSDYEFPPDLIIDPAWQNFSSLETLPSEWHIDNPECIHEWLSTLWLHFNQMLFGEEEYDQLQSSRECTPVSTPAELPHPSLSAPAAFIEQQYQDLITSTRETSITSFSDDREQQPSRSHTTQPEIMTIEDQSTSVEEYENTMDIEHRSPIERRAFIEQWISDMPNHVIRFDADQFSSIVLYMTVKIPDAIWSEMSMHHQRLLNDCTTKVGKAKNTAPAVVQLTMDEGFPDTPITILLISAINSDPIIKEEPEQRQFEMGMNTHLSLEEMCERVKDTLIEEIPKFHSGLFDNS</sequence>
<keyword evidence="4" id="KW-0963">Cytoplasm</keyword>
<evidence type="ECO:0000256" key="5">
    <source>
        <dbReference type="ARBA" id="ARBA00022618"/>
    </source>
</evidence>